<dbReference type="PANTHER" id="PTHR20857:SF15">
    <property type="entry name" value="THIAMINE-PHOSPHATE SYNTHASE"/>
    <property type="match status" value="1"/>
</dbReference>
<sequence>MADTIVENPQIYLITPAKFELATFSETLQRVLDTREIGCVRLDMPGAEAGDIAQAADLLRDICHQRDVALVIADHFRMVGVHGLDGVHLSDPRAVRDVRRDLGADAIVGAFCGSSRHVGMNAGEGGADYVTFGPTSPDPLLGDGSVVDLDLFDWWSKVVEVPVVAEGGLTPELVAKLTPLVDFFAVGREIWSEEDPVAAMQTLGLPRGD</sequence>
<evidence type="ECO:0000259" key="3">
    <source>
        <dbReference type="Pfam" id="PF02581"/>
    </source>
</evidence>
<dbReference type="KEGG" id="mon:G8E03_12965"/>
<evidence type="ECO:0000313" key="4">
    <source>
        <dbReference type="EMBL" id="QIK41584.1"/>
    </source>
</evidence>
<evidence type="ECO:0000256" key="2">
    <source>
        <dbReference type="ARBA" id="ARBA00022977"/>
    </source>
</evidence>
<dbReference type="Proteomes" id="UP000500791">
    <property type="component" value="Chromosome"/>
</dbReference>
<dbReference type="RefSeq" id="WP_166192643.1">
    <property type="nucleotide sequence ID" value="NZ_CP049811.1"/>
</dbReference>
<protein>
    <submittedName>
        <fullName evidence="4">Thiamine phosphate synthase</fullName>
    </submittedName>
</protein>
<comment type="pathway">
    <text evidence="1">Cofactor biosynthesis; thiamine diphosphate biosynthesis.</text>
</comment>
<dbReference type="InterPro" id="IPR013785">
    <property type="entry name" value="Aldolase_TIM"/>
</dbReference>
<dbReference type="GO" id="GO:0009228">
    <property type="term" value="P:thiamine biosynthetic process"/>
    <property type="evidence" value="ECO:0007669"/>
    <property type="project" value="UniProtKB-KW"/>
</dbReference>
<gene>
    <name evidence="4" type="ORF">G8E03_12965</name>
</gene>
<evidence type="ECO:0000313" key="5">
    <source>
        <dbReference type="Proteomes" id="UP000500791"/>
    </source>
</evidence>
<keyword evidence="5" id="KW-1185">Reference proteome</keyword>
<dbReference type="GO" id="GO:0004789">
    <property type="term" value="F:thiamine-phosphate diphosphorylase activity"/>
    <property type="evidence" value="ECO:0007669"/>
    <property type="project" value="TreeGrafter"/>
</dbReference>
<dbReference type="EMBL" id="CP049811">
    <property type="protein sequence ID" value="QIK41584.1"/>
    <property type="molecule type" value="Genomic_DNA"/>
</dbReference>
<dbReference type="Gene3D" id="3.20.20.70">
    <property type="entry name" value="Aldolase class I"/>
    <property type="match status" value="1"/>
</dbReference>
<accession>A0A6G7VNK4</accession>
<dbReference type="SUPFAM" id="SSF51391">
    <property type="entry name" value="Thiamin phosphate synthase"/>
    <property type="match status" value="1"/>
</dbReference>
<dbReference type="InterPro" id="IPR022998">
    <property type="entry name" value="ThiamineP_synth_TenI"/>
</dbReference>
<dbReference type="GO" id="GO:0005737">
    <property type="term" value="C:cytoplasm"/>
    <property type="evidence" value="ECO:0007669"/>
    <property type="project" value="TreeGrafter"/>
</dbReference>
<name>A0A6G7VNK4_9RHOB</name>
<feature type="domain" description="Thiamine phosphate synthase/TenI" evidence="3">
    <location>
        <begin position="11"/>
        <end position="188"/>
    </location>
</feature>
<dbReference type="CDD" id="cd00564">
    <property type="entry name" value="TMP_TenI"/>
    <property type="match status" value="1"/>
</dbReference>
<dbReference type="AlphaFoldDB" id="A0A6G7VNK4"/>
<keyword evidence="2" id="KW-0784">Thiamine biosynthesis</keyword>
<dbReference type="PANTHER" id="PTHR20857">
    <property type="entry name" value="THIAMINE-PHOSPHATE PYROPHOSPHORYLASE"/>
    <property type="match status" value="1"/>
</dbReference>
<dbReference type="Pfam" id="PF02581">
    <property type="entry name" value="TMP-TENI"/>
    <property type="match status" value="1"/>
</dbReference>
<dbReference type="InterPro" id="IPR036206">
    <property type="entry name" value="ThiamineP_synth_sf"/>
</dbReference>
<reference evidence="4 5" key="1">
    <citation type="submission" date="2020-03" db="EMBL/GenBank/DDBJ databases">
        <title>Complete genome sequence of Monaibacterium sp. ALG8 with diverse plasmids.</title>
        <authorList>
            <person name="Sun C."/>
        </authorList>
    </citation>
    <scope>NUCLEOTIDE SEQUENCE [LARGE SCALE GENOMIC DNA]</scope>
    <source>
        <strain evidence="4 5">ALG8</strain>
    </source>
</reference>
<organism evidence="4 5">
    <name type="scientific">Pontivivens nitratireducens</name>
    <dbReference type="NCBI Taxonomy" id="2758038"/>
    <lineage>
        <taxon>Bacteria</taxon>
        <taxon>Pseudomonadati</taxon>
        <taxon>Pseudomonadota</taxon>
        <taxon>Alphaproteobacteria</taxon>
        <taxon>Rhodobacterales</taxon>
        <taxon>Paracoccaceae</taxon>
        <taxon>Pontivivens</taxon>
    </lineage>
</organism>
<proteinExistence type="predicted"/>
<evidence type="ECO:0000256" key="1">
    <source>
        <dbReference type="ARBA" id="ARBA00004948"/>
    </source>
</evidence>